<dbReference type="InterPro" id="IPR050863">
    <property type="entry name" value="CenT-Element_Derived"/>
</dbReference>
<dbReference type="GO" id="GO:0005634">
    <property type="term" value="C:nucleus"/>
    <property type="evidence" value="ECO:0007669"/>
    <property type="project" value="TreeGrafter"/>
</dbReference>
<dbReference type="GO" id="GO:0003677">
    <property type="term" value="F:DNA binding"/>
    <property type="evidence" value="ECO:0007669"/>
    <property type="project" value="TreeGrafter"/>
</dbReference>
<proteinExistence type="predicted"/>
<dbReference type="Pfam" id="PF03184">
    <property type="entry name" value="DDE_1"/>
    <property type="match status" value="1"/>
</dbReference>
<dbReference type="PANTHER" id="PTHR19303:SF74">
    <property type="entry name" value="POGO TRANSPOSABLE ELEMENT WITH KRAB DOMAIN"/>
    <property type="match status" value="1"/>
</dbReference>
<gene>
    <name evidence="2" type="ORF">WHR41_09699</name>
</gene>
<name>A0AB34K9C9_9PEZI</name>
<protein>
    <recommendedName>
        <fullName evidence="1">DDE-1 domain-containing protein</fullName>
    </recommendedName>
</protein>
<dbReference type="GeneID" id="96011138"/>
<dbReference type="PANTHER" id="PTHR19303">
    <property type="entry name" value="TRANSPOSON"/>
    <property type="match status" value="1"/>
</dbReference>
<dbReference type="EMBL" id="JAAQHG020000636">
    <property type="protein sequence ID" value="KAL1581604.1"/>
    <property type="molecule type" value="Genomic_DNA"/>
</dbReference>
<feature type="non-terminal residue" evidence="2">
    <location>
        <position position="173"/>
    </location>
</feature>
<reference evidence="2 3" key="1">
    <citation type="journal article" date="2020" name="Microbiol. Resour. Announc.">
        <title>Draft Genome Sequence of a Cladosporium Species Isolated from the Mesophotic Ascidian Didemnum maculosum.</title>
        <authorList>
            <person name="Gioti A."/>
            <person name="Siaperas R."/>
            <person name="Nikolaivits E."/>
            <person name="Le Goff G."/>
            <person name="Ouazzani J."/>
            <person name="Kotoulas G."/>
            <person name="Topakas E."/>
        </authorList>
    </citation>
    <scope>NUCLEOTIDE SEQUENCE [LARGE SCALE GENOMIC DNA]</scope>
    <source>
        <strain evidence="2 3">TM138-S3</strain>
    </source>
</reference>
<dbReference type="AlphaFoldDB" id="A0AB34K9C9"/>
<evidence type="ECO:0000313" key="2">
    <source>
        <dbReference type="EMBL" id="KAL1581604.1"/>
    </source>
</evidence>
<dbReference type="InterPro" id="IPR004875">
    <property type="entry name" value="DDE_SF_endonuclease_dom"/>
</dbReference>
<keyword evidence="3" id="KW-1185">Reference proteome</keyword>
<accession>A0AB34K9C9</accession>
<organism evidence="2 3">
    <name type="scientific">Cladosporium halotolerans</name>
    <dbReference type="NCBI Taxonomy" id="1052096"/>
    <lineage>
        <taxon>Eukaryota</taxon>
        <taxon>Fungi</taxon>
        <taxon>Dikarya</taxon>
        <taxon>Ascomycota</taxon>
        <taxon>Pezizomycotina</taxon>
        <taxon>Dothideomycetes</taxon>
        <taxon>Dothideomycetidae</taxon>
        <taxon>Cladosporiales</taxon>
        <taxon>Cladosporiaceae</taxon>
        <taxon>Cladosporium</taxon>
    </lineage>
</organism>
<comment type="caution">
    <text evidence="2">The sequence shown here is derived from an EMBL/GenBank/DDBJ whole genome shotgun (WGS) entry which is preliminary data.</text>
</comment>
<dbReference type="RefSeq" id="XP_069224714.1">
    <property type="nucleotide sequence ID" value="XM_069378300.1"/>
</dbReference>
<sequence>MDEKGFLIGKLQKTRRIFTRDLYEQGTLTGAGQDGSGEWITVVATICADGTKLSPALIYKAVSGNLQDTWLDDLEPDEHDCHFALSPNGWTSDELGYSWLTGLFEKETAPKARRSHRLLFVDGHGSHLNMKFLEWCEQHKTLLAVYPPHSTHRLQPLDVGVFAPLASYYSQAL</sequence>
<dbReference type="Proteomes" id="UP000803884">
    <property type="component" value="Unassembled WGS sequence"/>
</dbReference>
<feature type="domain" description="DDE-1" evidence="1">
    <location>
        <begin position="41"/>
        <end position="172"/>
    </location>
</feature>
<evidence type="ECO:0000313" key="3">
    <source>
        <dbReference type="Proteomes" id="UP000803884"/>
    </source>
</evidence>
<evidence type="ECO:0000259" key="1">
    <source>
        <dbReference type="Pfam" id="PF03184"/>
    </source>
</evidence>